<comment type="caution">
    <text evidence="2">The sequence shown here is derived from an EMBL/GenBank/DDBJ whole genome shotgun (WGS) entry which is preliminary data.</text>
</comment>
<dbReference type="Proteomes" id="UP000601435">
    <property type="component" value="Unassembled WGS sequence"/>
</dbReference>
<keyword evidence="3" id="KW-1185">Reference proteome</keyword>
<protein>
    <submittedName>
        <fullName evidence="2">Uncharacterized protein</fullName>
    </submittedName>
</protein>
<name>A0A812ITZ4_9DINO</name>
<evidence type="ECO:0000256" key="1">
    <source>
        <dbReference type="SAM" id="SignalP"/>
    </source>
</evidence>
<dbReference type="AlphaFoldDB" id="A0A812ITZ4"/>
<evidence type="ECO:0000313" key="2">
    <source>
        <dbReference type="EMBL" id="CAE7161988.1"/>
    </source>
</evidence>
<proteinExistence type="predicted"/>
<feature type="signal peptide" evidence="1">
    <location>
        <begin position="1"/>
        <end position="19"/>
    </location>
</feature>
<dbReference type="EMBL" id="CAJNJA010001970">
    <property type="protein sequence ID" value="CAE7161988.1"/>
    <property type="molecule type" value="Genomic_DNA"/>
</dbReference>
<gene>
    <name evidence="2" type="ORF">SNEC2469_LOCUS394</name>
</gene>
<feature type="chain" id="PRO_5032846362" evidence="1">
    <location>
        <begin position="20"/>
        <end position="402"/>
    </location>
</feature>
<sequence length="402" mass="45506">MPACWLALVFGSLTLCARGDACEEDEVKVVLLQTQVRIAASSPALKPVGHSFYSTDPARSAAWWLRYSTSQLLPAAFQSRLNLVGLAESEEASAVQLRDSDGPIKQLHFFKAPNSRSTEGLAMEDFVKAAELSWDSVMQWQQLYSPWTDFHVGLKVDTMRADHLQEDNYSFQYYVPKLANESWNCKVIRAYIPNTTWTVEWHADLLSPRLLDQEFLESRRTEDPDHCRGFEGPEMRETWWKSTFAVANASAARDFAIKVLAAVPRGEPYPWPPQPDCIAAQWVTLPDDGAGERTPVQLHFVEDGIYSSILHGLPELLQYQRDFVRSHQDCINSFMLNNLVLETASLDPFIRRLAETLTPHFVFQVSDGFALIFSFPGNEMVTLQIRSRHSSLVSPTPVKFCT</sequence>
<dbReference type="OrthoDB" id="69177at2759"/>
<keyword evidence="1" id="KW-0732">Signal</keyword>
<accession>A0A812ITZ4</accession>
<reference evidence="2" key="1">
    <citation type="submission" date="2021-02" db="EMBL/GenBank/DDBJ databases">
        <authorList>
            <person name="Dougan E. K."/>
            <person name="Rhodes N."/>
            <person name="Thang M."/>
            <person name="Chan C."/>
        </authorList>
    </citation>
    <scope>NUCLEOTIDE SEQUENCE</scope>
</reference>
<organism evidence="2 3">
    <name type="scientific">Symbiodinium necroappetens</name>
    <dbReference type="NCBI Taxonomy" id="1628268"/>
    <lineage>
        <taxon>Eukaryota</taxon>
        <taxon>Sar</taxon>
        <taxon>Alveolata</taxon>
        <taxon>Dinophyceae</taxon>
        <taxon>Suessiales</taxon>
        <taxon>Symbiodiniaceae</taxon>
        <taxon>Symbiodinium</taxon>
    </lineage>
</organism>
<evidence type="ECO:0000313" key="3">
    <source>
        <dbReference type="Proteomes" id="UP000601435"/>
    </source>
</evidence>